<evidence type="ECO:0008006" key="3">
    <source>
        <dbReference type="Google" id="ProtNLM"/>
    </source>
</evidence>
<keyword evidence="2" id="KW-1185">Reference proteome</keyword>
<proteinExistence type="predicted"/>
<accession>A0A840RJ40</accession>
<name>A0A840RJ40_9NEIS</name>
<gene>
    <name evidence="1" type="ORF">HNQ50_003282</name>
</gene>
<protein>
    <recommendedName>
        <fullName evidence="3">Lipoprotein</fullName>
    </recommendedName>
</protein>
<evidence type="ECO:0000313" key="2">
    <source>
        <dbReference type="Proteomes" id="UP000543030"/>
    </source>
</evidence>
<dbReference type="PROSITE" id="PS51257">
    <property type="entry name" value="PROKAR_LIPOPROTEIN"/>
    <property type="match status" value="1"/>
</dbReference>
<comment type="caution">
    <text evidence="1">The sequence shown here is derived from an EMBL/GenBank/DDBJ whole genome shotgun (WGS) entry which is preliminary data.</text>
</comment>
<dbReference type="AlphaFoldDB" id="A0A840RJ40"/>
<dbReference type="RefSeq" id="WP_184102216.1">
    <property type="nucleotide sequence ID" value="NZ_JACHHN010000007.1"/>
</dbReference>
<dbReference type="EMBL" id="JACHHN010000007">
    <property type="protein sequence ID" value="MBB5192538.1"/>
    <property type="molecule type" value="Genomic_DNA"/>
</dbReference>
<dbReference type="Proteomes" id="UP000543030">
    <property type="component" value="Unassembled WGS sequence"/>
</dbReference>
<organism evidence="1 2">
    <name type="scientific">Silvimonas terrae</name>
    <dbReference type="NCBI Taxonomy" id="300266"/>
    <lineage>
        <taxon>Bacteria</taxon>
        <taxon>Pseudomonadati</taxon>
        <taxon>Pseudomonadota</taxon>
        <taxon>Betaproteobacteria</taxon>
        <taxon>Neisseriales</taxon>
        <taxon>Chitinibacteraceae</taxon>
        <taxon>Silvimonas</taxon>
    </lineage>
</organism>
<reference evidence="1 2" key="1">
    <citation type="submission" date="2020-08" db="EMBL/GenBank/DDBJ databases">
        <title>Genomic Encyclopedia of Type Strains, Phase IV (KMG-IV): sequencing the most valuable type-strain genomes for metagenomic binning, comparative biology and taxonomic classification.</title>
        <authorList>
            <person name="Goeker M."/>
        </authorList>
    </citation>
    <scope>NUCLEOTIDE SEQUENCE [LARGE SCALE GENOMIC DNA]</scope>
    <source>
        <strain evidence="1 2">DSM 18233</strain>
    </source>
</reference>
<evidence type="ECO:0000313" key="1">
    <source>
        <dbReference type="EMBL" id="MBB5192538.1"/>
    </source>
</evidence>
<sequence>MKKLIQTLSLTACAALLLSACGKDDAKPSAAVFTSGMQDYLAQKGHFCLGKTDWPINITPNQAAAGEPDALQLPVLQKLGIVTFKDVMIRYDSPGKSEVLPTHQYSLTPEGEKYYLKQDFTYARTNGSKQVRHGDLCAATLTLDQIVGWEPPHDENGHKTTAVTYTYKVESAPWASDPDLARVFPMLSRVIHGDRQMQLKEVFTLTDKGWKSVDVM</sequence>